<dbReference type="CDD" id="cd06257">
    <property type="entry name" value="DnaJ"/>
    <property type="match status" value="1"/>
</dbReference>
<sequence length="178" mass="20047">MVKETEYYDVLGVSPTATESEIKKAYYIKVISTAFGSHSVPPCPQVYSRPRFNPPFPSPVYWKQSFPPSFVLEFACSRRLEGRLGCCNAGWTILVVNYNRYVRKILGGNVLDISISFVGHLVSPRLVHPVLDSPSLLAFSNVHLLKHLPLWLQARQVHPDKNPNDPLAAQNFQARLSL</sequence>
<dbReference type="InterPro" id="IPR001623">
    <property type="entry name" value="DnaJ_domain"/>
</dbReference>
<organism evidence="2 3">
    <name type="scientific">Rhododendron simsii</name>
    <name type="common">Sims's rhododendron</name>
    <dbReference type="NCBI Taxonomy" id="118357"/>
    <lineage>
        <taxon>Eukaryota</taxon>
        <taxon>Viridiplantae</taxon>
        <taxon>Streptophyta</taxon>
        <taxon>Embryophyta</taxon>
        <taxon>Tracheophyta</taxon>
        <taxon>Spermatophyta</taxon>
        <taxon>Magnoliopsida</taxon>
        <taxon>eudicotyledons</taxon>
        <taxon>Gunneridae</taxon>
        <taxon>Pentapetalae</taxon>
        <taxon>asterids</taxon>
        <taxon>Ericales</taxon>
        <taxon>Ericaceae</taxon>
        <taxon>Ericoideae</taxon>
        <taxon>Rhodoreae</taxon>
        <taxon>Rhododendron</taxon>
    </lineage>
</organism>
<accession>A0A834LGG0</accession>
<proteinExistence type="predicted"/>
<dbReference type="Gene3D" id="1.10.287.110">
    <property type="entry name" value="DnaJ domain"/>
    <property type="match status" value="1"/>
</dbReference>
<dbReference type="AlphaFoldDB" id="A0A834LGG0"/>
<protein>
    <recommendedName>
        <fullName evidence="1">J domain-containing protein</fullName>
    </recommendedName>
</protein>
<dbReference type="SUPFAM" id="SSF46565">
    <property type="entry name" value="Chaperone J-domain"/>
    <property type="match status" value="1"/>
</dbReference>
<keyword evidence="3" id="KW-1185">Reference proteome</keyword>
<dbReference type="Pfam" id="PF00226">
    <property type="entry name" value="DnaJ"/>
    <property type="match status" value="1"/>
</dbReference>
<feature type="domain" description="J" evidence="1">
    <location>
        <begin position="6"/>
        <end position="29"/>
    </location>
</feature>
<dbReference type="OrthoDB" id="10250354at2759"/>
<comment type="caution">
    <text evidence="2">The sequence shown here is derived from an EMBL/GenBank/DDBJ whole genome shotgun (WGS) entry which is preliminary data.</text>
</comment>
<dbReference type="PANTHER" id="PTHR44094:SF17">
    <property type="entry name" value="CHAPERONE PROTEIN DNAJ 10"/>
    <property type="match status" value="1"/>
</dbReference>
<evidence type="ECO:0000259" key="1">
    <source>
        <dbReference type="Pfam" id="PF00226"/>
    </source>
</evidence>
<evidence type="ECO:0000313" key="3">
    <source>
        <dbReference type="Proteomes" id="UP000626092"/>
    </source>
</evidence>
<dbReference type="Proteomes" id="UP000626092">
    <property type="component" value="Unassembled WGS sequence"/>
</dbReference>
<gene>
    <name evidence="2" type="ORF">RHSIM_Rhsim07G0258600</name>
</gene>
<reference evidence="2" key="1">
    <citation type="submission" date="2019-11" db="EMBL/GenBank/DDBJ databases">
        <authorList>
            <person name="Liu Y."/>
            <person name="Hou J."/>
            <person name="Li T.-Q."/>
            <person name="Guan C.-H."/>
            <person name="Wu X."/>
            <person name="Wu H.-Z."/>
            <person name="Ling F."/>
            <person name="Zhang R."/>
            <person name="Shi X.-G."/>
            <person name="Ren J.-P."/>
            <person name="Chen E.-F."/>
            <person name="Sun J.-M."/>
        </authorList>
    </citation>
    <scope>NUCLEOTIDE SEQUENCE</scope>
    <source>
        <strain evidence="2">Adult_tree_wgs_1</strain>
        <tissue evidence="2">Leaves</tissue>
    </source>
</reference>
<name>A0A834LGG0_RHOSS</name>
<evidence type="ECO:0000313" key="2">
    <source>
        <dbReference type="EMBL" id="KAF7138691.1"/>
    </source>
</evidence>
<dbReference type="PANTHER" id="PTHR44094">
    <property type="entry name" value="DNAJ HEAT SHOCK N-TERMINAL DOMAIN-CONTAINING PROTEIN"/>
    <property type="match status" value="1"/>
</dbReference>
<dbReference type="InterPro" id="IPR052423">
    <property type="entry name" value="EMIR"/>
</dbReference>
<dbReference type="EMBL" id="WJXA01000007">
    <property type="protein sequence ID" value="KAF7138691.1"/>
    <property type="molecule type" value="Genomic_DNA"/>
</dbReference>
<dbReference type="InterPro" id="IPR036869">
    <property type="entry name" value="J_dom_sf"/>
</dbReference>